<feature type="transmembrane region" description="Helical" evidence="1">
    <location>
        <begin position="142"/>
        <end position="161"/>
    </location>
</feature>
<organism evidence="2 3">
    <name type="scientific">Thermococcus pacificus</name>
    <dbReference type="NCBI Taxonomy" id="71998"/>
    <lineage>
        <taxon>Archaea</taxon>
        <taxon>Methanobacteriati</taxon>
        <taxon>Methanobacteriota</taxon>
        <taxon>Thermococci</taxon>
        <taxon>Thermococcales</taxon>
        <taxon>Thermococcaceae</taxon>
        <taxon>Thermococcus</taxon>
    </lineage>
</organism>
<dbReference type="RefSeq" id="WP_088854098.1">
    <property type="nucleotide sequence ID" value="NZ_CP015102.1"/>
</dbReference>
<dbReference type="KEGG" id="tpaf:A3L08_05695"/>
<dbReference type="AlphaFoldDB" id="A0A218P7T5"/>
<dbReference type="EMBL" id="CP015102">
    <property type="protein sequence ID" value="ASJ06848.1"/>
    <property type="molecule type" value="Genomic_DNA"/>
</dbReference>
<proteinExistence type="predicted"/>
<dbReference type="GeneID" id="33315743"/>
<dbReference type="Proteomes" id="UP000197418">
    <property type="component" value="Chromosome"/>
</dbReference>
<sequence length="197" mass="22210">MSLVDAFQPVIVFYYAPKDIPLERVKEVFPSALEFKNPDVASFLTLSEGISGRTSLLILDVKDGSRYVFIQPLEKRIIAVNEMIPKVYVFHPKQAGEFFSLLAKDELDKITESKLRKGNPWRFLLDGILAIVIAALSDYFNLGLWGAIILGALFSIVEYLFGPKGQKGKLINVMPSKTWSQMLKKAEKKGELERITL</sequence>
<evidence type="ECO:0000313" key="3">
    <source>
        <dbReference type="Proteomes" id="UP000197418"/>
    </source>
</evidence>
<accession>A0A218P7T5</accession>
<keyword evidence="3" id="KW-1185">Reference proteome</keyword>
<evidence type="ECO:0000313" key="2">
    <source>
        <dbReference type="EMBL" id="ASJ06848.1"/>
    </source>
</evidence>
<dbReference type="OrthoDB" id="94237at2157"/>
<protein>
    <submittedName>
        <fullName evidence="2">Uncharacterized protein</fullName>
    </submittedName>
</protein>
<name>A0A218P7T5_9EURY</name>
<gene>
    <name evidence="2" type="ORF">A3L08_05695</name>
</gene>
<evidence type="ECO:0000256" key="1">
    <source>
        <dbReference type="SAM" id="Phobius"/>
    </source>
</evidence>
<reference evidence="2 3" key="1">
    <citation type="submission" date="2016-04" db="EMBL/GenBank/DDBJ databases">
        <title>Complete genome sequence of Thermococcus pacificus type strain P4.</title>
        <authorList>
            <person name="Oger P.M."/>
        </authorList>
    </citation>
    <scope>NUCLEOTIDE SEQUENCE [LARGE SCALE GENOMIC DNA]</scope>
    <source>
        <strain evidence="2 3">P-4</strain>
    </source>
</reference>
<keyword evidence="1" id="KW-0812">Transmembrane</keyword>
<keyword evidence="1" id="KW-0472">Membrane</keyword>
<keyword evidence="1" id="KW-1133">Transmembrane helix</keyword>